<name>A0A1B0G1M6_GLOMM</name>
<organism evidence="2 3">
    <name type="scientific">Glossina morsitans morsitans</name>
    <name type="common">Savannah tsetse fly</name>
    <dbReference type="NCBI Taxonomy" id="37546"/>
    <lineage>
        <taxon>Eukaryota</taxon>
        <taxon>Metazoa</taxon>
        <taxon>Ecdysozoa</taxon>
        <taxon>Arthropoda</taxon>
        <taxon>Hexapoda</taxon>
        <taxon>Insecta</taxon>
        <taxon>Pterygota</taxon>
        <taxon>Neoptera</taxon>
        <taxon>Endopterygota</taxon>
        <taxon>Diptera</taxon>
        <taxon>Brachycera</taxon>
        <taxon>Muscomorpha</taxon>
        <taxon>Hippoboscoidea</taxon>
        <taxon>Glossinidae</taxon>
        <taxon>Glossina</taxon>
    </lineage>
</organism>
<proteinExistence type="inferred from homology"/>
<dbReference type="EnsemblMetazoa" id="GMOY007185-RA">
    <property type="protein sequence ID" value="GMOY007185-PA"/>
    <property type="gene ID" value="GMOY007185"/>
</dbReference>
<dbReference type="EMBL" id="CCAG010003708">
    <property type="status" value="NOT_ANNOTATED_CDS"/>
    <property type="molecule type" value="Genomic_DNA"/>
</dbReference>
<keyword evidence="3" id="KW-1185">Reference proteome</keyword>
<accession>A0A1B0G1M6</accession>
<reference evidence="2" key="1">
    <citation type="submission" date="2020-05" db="UniProtKB">
        <authorList>
            <consortium name="EnsemblMetazoa"/>
        </authorList>
    </citation>
    <scope>IDENTIFICATION</scope>
    <source>
        <strain evidence="2">Yale</strain>
    </source>
</reference>
<dbReference type="Gene3D" id="1.10.510.10">
    <property type="entry name" value="Transferase(Phosphotransferase) domain 1"/>
    <property type="match status" value="1"/>
</dbReference>
<dbReference type="PANTHER" id="PTHR32073">
    <property type="entry name" value="GH11358P"/>
    <property type="match status" value="1"/>
</dbReference>
<dbReference type="STRING" id="37546.A0A1B0G1M6"/>
<dbReference type="PhylomeDB" id="A0A1B0G1M6"/>
<dbReference type="InterPro" id="IPR020519">
    <property type="entry name" value="DIPK2A/B"/>
</dbReference>
<protein>
    <recommendedName>
        <fullName evidence="4">FAM69 protein-kinase domain-containing protein</fullName>
    </recommendedName>
</protein>
<evidence type="ECO:0008006" key="4">
    <source>
        <dbReference type="Google" id="ProtNLM"/>
    </source>
</evidence>
<evidence type="ECO:0000313" key="3">
    <source>
        <dbReference type="Proteomes" id="UP000092444"/>
    </source>
</evidence>
<dbReference type="Proteomes" id="UP000092444">
    <property type="component" value="Unassembled WGS sequence"/>
</dbReference>
<evidence type="ECO:0000313" key="2">
    <source>
        <dbReference type="EnsemblMetazoa" id="GMOY007185-PA"/>
    </source>
</evidence>
<dbReference type="VEuPathDB" id="VectorBase:GMOY007185"/>
<dbReference type="PANTHER" id="PTHR32073:SF7">
    <property type="entry name" value="GH11358P"/>
    <property type="match status" value="1"/>
</dbReference>
<dbReference type="AlphaFoldDB" id="A0A1B0G1M6"/>
<comment type="similarity">
    <text evidence="1">Belongs to the DIPK family.</text>
</comment>
<evidence type="ECO:0000256" key="1">
    <source>
        <dbReference type="ARBA" id="ARBA00006338"/>
    </source>
</evidence>
<sequence length="409" mass="47745">MLELRDLSNSFLSNCSIHSSRVTAAKKRILGNTNTLNHVNEKTHGKQCPSPLFSIVNSNYQYIGEDSELCKDCFRSQLKGCETFYENIMGQDLSLQSILDVLPKMPSKRNIRWLTMQSTERVVCKYLGYRNQRKHLHHATVQKLRDELLHSRGPNAWQYCPIDDIESFLLQLKTYLNLKLETLWLYALTNIDLLLKPLLYDLNFPVPRTWHICGFTLIEDNAGQSLHYLYGENFFQKLEIAKQLLEACLQFSNGFSNYRLYITDLTADNIVYDVAKSKLYLIDLDTIFIVDSSKAEYYNSVHRYEYEICEGCFSYQPLDICNYNISDVNIFLACQFLTEDLYQRKTGGFLYPIPQSIQERYPNLQKLLNHCVQCTHSNCHNRFDSAKNTINLIKEILLSHDIHLYKQIV</sequence>